<organism evidence="3 4">
    <name type="scientific">Aphanomyces stellatus</name>
    <dbReference type="NCBI Taxonomy" id="120398"/>
    <lineage>
        <taxon>Eukaryota</taxon>
        <taxon>Sar</taxon>
        <taxon>Stramenopiles</taxon>
        <taxon>Oomycota</taxon>
        <taxon>Saprolegniomycetes</taxon>
        <taxon>Saprolegniales</taxon>
        <taxon>Verrucalvaceae</taxon>
        <taxon>Aphanomyces</taxon>
    </lineage>
</organism>
<dbReference type="EMBL" id="CAADRA010007509">
    <property type="protein sequence ID" value="VFU01740.1"/>
    <property type="molecule type" value="Genomic_DNA"/>
</dbReference>
<evidence type="ECO:0000313" key="3">
    <source>
        <dbReference type="EMBL" id="VFU01740.1"/>
    </source>
</evidence>
<keyword evidence="4" id="KW-1185">Reference proteome</keyword>
<proteinExistence type="predicted"/>
<evidence type="ECO:0000313" key="2">
    <source>
        <dbReference type="EMBL" id="KAF0682810.1"/>
    </source>
</evidence>
<dbReference type="OrthoDB" id="77957at2759"/>
<gene>
    <name evidence="3" type="primary">Aste57867_25109</name>
    <name evidence="2" type="ORF">As57867_025031</name>
    <name evidence="3" type="ORF">ASTE57867_25109</name>
</gene>
<protein>
    <submittedName>
        <fullName evidence="3">Aste57867_25109 protein</fullName>
    </submittedName>
</protein>
<reference evidence="2" key="2">
    <citation type="submission" date="2019-06" db="EMBL/GenBank/DDBJ databases">
        <title>Genomics analysis of Aphanomyces spp. identifies a new class of oomycete effector associated with host adaptation.</title>
        <authorList>
            <person name="Gaulin E."/>
        </authorList>
    </citation>
    <scope>NUCLEOTIDE SEQUENCE</scope>
    <source>
        <strain evidence="2">CBS 578.67</strain>
    </source>
</reference>
<reference evidence="3 4" key="1">
    <citation type="submission" date="2019-03" db="EMBL/GenBank/DDBJ databases">
        <authorList>
            <person name="Gaulin E."/>
            <person name="Dumas B."/>
        </authorList>
    </citation>
    <scope>NUCLEOTIDE SEQUENCE [LARGE SCALE GENOMIC DNA]</scope>
    <source>
        <strain evidence="3">CBS 568.67</strain>
    </source>
</reference>
<evidence type="ECO:0000256" key="1">
    <source>
        <dbReference type="SAM" id="MobiDB-lite"/>
    </source>
</evidence>
<dbReference type="Proteomes" id="UP000332933">
    <property type="component" value="Unassembled WGS sequence"/>
</dbReference>
<name>A0A485LWS1_9STRA</name>
<dbReference type="EMBL" id="VJMH01007483">
    <property type="protein sequence ID" value="KAF0682810.1"/>
    <property type="molecule type" value="Genomic_DNA"/>
</dbReference>
<feature type="region of interest" description="Disordered" evidence="1">
    <location>
        <begin position="1"/>
        <end position="26"/>
    </location>
</feature>
<accession>A0A485LWS1</accession>
<feature type="compositionally biased region" description="Polar residues" evidence="1">
    <location>
        <begin position="1"/>
        <end position="11"/>
    </location>
</feature>
<dbReference type="AlphaFoldDB" id="A0A485LWS1"/>
<sequence length="199" mass="22357">MRLHRNSSLPGSATAVDGGGPPHRKMSLNMVSLLHRPHHHHHTLREQPPPTRAMAAVWSDEPISNPMKYLFSEEEQFSDVLCPRCSGYLNPALVQALPPPWKELAPDGDDASGFYDDQHNRVMWTPPPGCSAAARRVFAANGTIVAVCSCRISWERRRFILKKIRVYATKYKEQVHQTLATELRYLLAACASEDESCNL</sequence>
<evidence type="ECO:0000313" key="4">
    <source>
        <dbReference type="Proteomes" id="UP000332933"/>
    </source>
</evidence>